<proteinExistence type="predicted"/>
<comment type="caution">
    <text evidence="1">The sequence shown here is derived from an EMBL/GenBank/DDBJ whole genome shotgun (WGS) entry which is preliminary data.</text>
</comment>
<dbReference type="PANTHER" id="PTHR15396:SF1">
    <property type="entry name" value="RIBONUCLEASE P PROTEIN SUBUNIT P40"/>
    <property type="match status" value="1"/>
</dbReference>
<name>A0AAD7E1S7_9AGAR</name>
<organism evidence="1 2">
    <name type="scientific">Mycena pura</name>
    <dbReference type="NCBI Taxonomy" id="153505"/>
    <lineage>
        <taxon>Eukaryota</taxon>
        <taxon>Fungi</taxon>
        <taxon>Dikarya</taxon>
        <taxon>Basidiomycota</taxon>
        <taxon>Agaricomycotina</taxon>
        <taxon>Agaricomycetes</taxon>
        <taxon>Agaricomycetidae</taxon>
        <taxon>Agaricales</taxon>
        <taxon>Marasmiineae</taxon>
        <taxon>Mycenaceae</taxon>
        <taxon>Mycena</taxon>
    </lineage>
</organism>
<dbReference type="GO" id="GO:0030681">
    <property type="term" value="C:multimeric ribonuclease P complex"/>
    <property type="evidence" value="ECO:0007669"/>
    <property type="project" value="TreeGrafter"/>
</dbReference>
<dbReference type="GO" id="GO:0000172">
    <property type="term" value="C:ribonuclease MRP complex"/>
    <property type="evidence" value="ECO:0007669"/>
    <property type="project" value="TreeGrafter"/>
</dbReference>
<dbReference type="GO" id="GO:0000447">
    <property type="term" value="P:endonucleolytic cleavage in ITS1 to separate SSU-rRNA from 5.8S rRNA and LSU-rRNA from tricistronic rRNA transcript (SSU-rRNA, 5.8S rRNA, LSU-rRNA)"/>
    <property type="evidence" value="ECO:0007669"/>
    <property type="project" value="TreeGrafter"/>
</dbReference>
<evidence type="ECO:0000313" key="2">
    <source>
        <dbReference type="Proteomes" id="UP001219525"/>
    </source>
</evidence>
<gene>
    <name evidence="1" type="ORF">GGX14DRAFT_648617</name>
</gene>
<dbReference type="EMBL" id="JARJCW010000005">
    <property type="protein sequence ID" value="KAJ7224136.1"/>
    <property type="molecule type" value="Genomic_DNA"/>
</dbReference>
<dbReference type="GO" id="GO:0000171">
    <property type="term" value="F:ribonuclease MRP activity"/>
    <property type="evidence" value="ECO:0007669"/>
    <property type="project" value="TreeGrafter"/>
</dbReference>
<sequence>MDIPAPTQGRIQITTGDLPSQKIQHLAAAHPFTQQEPLRSRQLDVVFPSNDALQKTLSALETSYVKANMELSRLVAQAGTFVHPLEPYSSKLTALSVDQHEDDVWCLDPRGMLTLCLSNESYQKLGITGRKLPFKHSSGHTIPIALQPNADSVRNRQKKEAALAAWDLRRKQSDRAPWTVLYCANELIALDMLETVRFATDNGHPELVRSVKCHVASMRNVQVPMVSLSSRPTDADAAEDWDNEMGDLFEWTGMACFGAQRLQANDRVDSFVAVYRPPEPSTVADLAHLRWRGFLSPDFVQTVVNAACVSTDTVQFVSISSHAFPTAPVPYIPVAKDGKPTDINPVRLPRADGEDTWSIVITSDANKVRWCIAESIGTLDNRWG</sequence>
<dbReference type="GO" id="GO:0001682">
    <property type="term" value="P:tRNA 5'-leader removal"/>
    <property type="evidence" value="ECO:0007669"/>
    <property type="project" value="InterPro"/>
</dbReference>
<dbReference type="AlphaFoldDB" id="A0AAD7E1S7"/>
<dbReference type="PANTHER" id="PTHR15396">
    <property type="entry name" value="RIBONUCLEASE P PROTEIN SUBUNIT P40"/>
    <property type="match status" value="1"/>
</dbReference>
<protein>
    <submittedName>
        <fullName evidence="1">Ribonuclease P 40kDa subunit-domain-containing protein</fullName>
    </submittedName>
</protein>
<reference evidence="1" key="1">
    <citation type="submission" date="2023-03" db="EMBL/GenBank/DDBJ databases">
        <title>Massive genome expansion in bonnet fungi (Mycena s.s.) driven by repeated elements and novel gene families across ecological guilds.</title>
        <authorList>
            <consortium name="Lawrence Berkeley National Laboratory"/>
            <person name="Harder C.B."/>
            <person name="Miyauchi S."/>
            <person name="Viragh M."/>
            <person name="Kuo A."/>
            <person name="Thoen E."/>
            <person name="Andreopoulos B."/>
            <person name="Lu D."/>
            <person name="Skrede I."/>
            <person name="Drula E."/>
            <person name="Henrissat B."/>
            <person name="Morin E."/>
            <person name="Kohler A."/>
            <person name="Barry K."/>
            <person name="LaButti K."/>
            <person name="Morin E."/>
            <person name="Salamov A."/>
            <person name="Lipzen A."/>
            <person name="Mereny Z."/>
            <person name="Hegedus B."/>
            <person name="Baldrian P."/>
            <person name="Stursova M."/>
            <person name="Weitz H."/>
            <person name="Taylor A."/>
            <person name="Grigoriev I.V."/>
            <person name="Nagy L.G."/>
            <person name="Martin F."/>
            <person name="Kauserud H."/>
        </authorList>
    </citation>
    <scope>NUCLEOTIDE SEQUENCE</scope>
    <source>
        <strain evidence="1">9144</strain>
    </source>
</reference>
<dbReference type="Pfam" id="PF08584">
    <property type="entry name" value="Ribonuc_P_40"/>
    <property type="match status" value="1"/>
</dbReference>
<keyword evidence="2" id="KW-1185">Reference proteome</keyword>
<evidence type="ECO:0000313" key="1">
    <source>
        <dbReference type="EMBL" id="KAJ7224136.1"/>
    </source>
</evidence>
<dbReference type="GO" id="GO:0004526">
    <property type="term" value="F:ribonuclease P activity"/>
    <property type="evidence" value="ECO:0007669"/>
    <property type="project" value="TreeGrafter"/>
</dbReference>
<accession>A0AAD7E1S7</accession>
<dbReference type="Proteomes" id="UP001219525">
    <property type="component" value="Unassembled WGS sequence"/>
</dbReference>
<dbReference type="InterPro" id="IPR013893">
    <property type="entry name" value="RNase_P_Rpp40"/>
</dbReference>